<protein>
    <submittedName>
        <fullName evidence="1">Uncharacterized protein</fullName>
    </submittedName>
</protein>
<evidence type="ECO:0000313" key="2">
    <source>
        <dbReference type="Proteomes" id="UP000001734"/>
    </source>
</evidence>
<proteinExistence type="predicted"/>
<dbReference type="BioCyc" id="KPNE507522:GI0B-5647-MONOMER"/>
<geneLocation type="plasmid" evidence="1 2">
    <name>pKP187</name>
</geneLocation>
<organism evidence="1 2">
    <name type="scientific">Klebsiella variicola (strain 342)</name>
    <name type="common">Klebsiella pneumoniae</name>
    <dbReference type="NCBI Taxonomy" id="507522"/>
    <lineage>
        <taxon>Bacteria</taxon>
        <taxon>Pseudomonadati</taxon>
        <taxon>Pseudomonadota</taxon>
        <taxon>Gammaproteobacteria</taxon>
        <taxon>Enterobacterales</taxon>
        <taxon>Enterobacteriaceae</taxon>
        <taxon>Klebsiella/Raoultella group</taxon>
        <taxon>Klebsiella</taxon>
        <taxon>Klebsiella pneumoniae complex</taxon>
    </lineage>
</organism>
<name>B5RK37_KLEV3</name>
<dbReference type="KEGG" id="kpe:KPK_A0113"/>
<dbReference type="AlphaFoldDB" id="B5RK37"/>
<evidence type="ECO:0000313" key="1">
    <source>
        <dbReference type="EMBL" id="ACI12188.1"/>
    </source>
</evidence>
<dbReference type="Proteomes" id="UP000001734">
    <property type="component" value="Plasmid pKP187"/>
</dbReference>
<keyword evidence="1" id="KW-0614">Plasmid</keyword>
<gene>
    <name evidence="1" type="ordered locus">KPK_A0113</name>
</gene>
<sequence>MHYHSIDAVKTGDLTVLKSLKMSNLKTRTLQKSYQTTHDLHLSHLTNITGFYQNQQGLFS</sequence>
<dbReference type="EMBL" id="CP000965">
    <property type="protein sequence ID" value="ACI12188.1"/>
    <property type="molecule type" value="Genomic_DNA"/>
</dbReference>
<accession>B5RK37</accession>
<dbReference type="HOGENOM" id="CLU_2935463_0_0_6"/>
<reference evidence="1 2" key="1">
    <citation type="journal article" date="2008" name="PLoS Genet.">
        <title>Complete genome sequence of the N2-fixing broad host range endophyte Klebsiella pneumoniae 342 and virulence predictions verified in mice.</title>
        <authorList>
            <person name="Fouts D.E."/>
            <person name="Tyler H.L."/>
            <person name="DeBoy R.T."/>
            <person name="Daugherty S."/>
            <person name="Ren Q."/>
            <person name="Badger J.H."/>
            <person name="Durkin A.S."/>
            <person name="Huot H."/>
            <person name="Shrivastava S."/>
            <person name="Kothari S."/>
            <person name="Dodson R.J."/>
            <person name="Mohamoud Y."/>
            <person name="Khouri H."/>
            <person name="Roesch L.F."/>
            <person name="Krogfelt K.A."/>
            <person name="Struve C."/>
            <person name="Triplett E.W."/>
            <person name="Methe B.A."/>
        </authorList>
    </citation>
    <scope>NUCLEOTIDE SEQUENCE [LARGE SCALE GENOMIC DNA]</scope>
    <source>
        <strain evidence="1 2">342</strain>
        <plasmid evidence="2">Plasmid pKP187</plasmid>
    </source>
</reference>